<evidence type="ECO:0000256" key="3">
    <source>
        <dbReference type="ARBA" id="ARBA00022989"/>
    </source>
</evidence>
<evidence type="ECO:0000259" key="8">
    <source>
        <dbReference type="PROSITE" id="PS50076"/>
    </source>
</evidence>
<dbReference type="SUPFAM" id="SSF46565">
    <property type="entry name" value="Chaperone J-domain"/>
    <property type="match status" value="1"/>
</dbReference>
<evidence type="ECO:0000256" key="1">
    <source>
        <dbReference type="ARBA" id="ARBA00004167"/>
    </source>
</evidence>
<dbReference type="EMBL" id="LANI01000002">
    <property type="protein sequence ID" value="KKJ78520.1"/>
    <property type="molecule type" value="Genomic_DNA"/>
</dbReference>
<comment type="caution">
    <text evidence="9">The sequence shown here is derived from an EMBL/GenBank/DDBJ whole genome shotgun (WGS) entry which is preliminary data.</text>
</comment>
<evidence type="ECO:0000256" key="7">
    <source>
        <dbReference type="SAM" id="Phobius"/>
    </source>
</evidence>
<dbReference type="SMART" id="SM00271">
    <property type="entry name" value="DnaJ"/>
    <property type="match status" value="1"/>
</dbReference>
<evidence type="ECO:0000256" key="6">
    <source>
        <dbReference type="SAM" id="MobiDB-lite"/>
    </source>
</evidence>
<feature type="transmembrane region" description="Helical" evidence="7">
    <location>
        <begin position="21"/>
        <end position="51"/>
    </location>
</feature>
<gene>
    <name evidence="9" type="ORF">WH95_03405</name>
</gene>
<dbReference type="AlphaFoldDB" id="A0A0M2RET0"/>
<dbReference type="PANTHER" id="PTHR12763">
    <property type="match status" value="1"/>
</dbReference>
<evidence type="ECO:0000256" key="5">
    <source>
        <dbReference type="ARBA" id="ARBA00038105"/>
    </source>
</evidence>
<dbReference type="InterPro" id="IPR036869">
    <property type="entry name" value="J_dom_sf"/>
</dbReference>
<evidence type="ECO:0000313" key="10">
    <source>
        <dbReference type="Proteomes" id="UP000034491"/>
    </source>
</evidence>
<feature type="region of interest" description="Disordered" evidence="6">
    <location>
        <begin position="147"/>
        <end position="175"/>
    </location>
</feature>
<dbReference type="PANTHER" id="PTHR12763:SF28">
    <property type="entry name" value="GEO10507P1-RELATED"/>
    <property type="match status" value="1"/>
</dbReference>
<sequence>MFLARWYSRANPATVLKTIKIILAIIGLFIALFLLFTGRIFMVLAAIPLLLPMLLRTRALFSRLKAARGGTAGQSSEVVTTFLKMKLDHDSGEMDGLILAGDHKGCWLSELNLDQLEDLYRHYSAEEIKSAELLSAYASRRFGEKWAGNEDESAQQRDDADYGSKDNEAKNHMGHMDRKKALEILGLEGNPSPDEIRQAHRKLMQKLHPDHGGSTYLATQVNQAKEILLKGSG</sequence>
<dbReference type="STRING" id="1549748.WH95_03405"/>
<evidence type="ECO:0000256" key="4">
    <source>
        <dbReference type="ARBA" id="ARBA00023136"/>
    </source>
</evidence>
<keyword evidence="2 7" id="KW-0812">Transmembrane</keyword>
<organism evidence="9 10">
    <name type="scientific">Kiloniella litopenaei</name>
    <dbReference type="NCBI Taxonomy" id="1549748"/>
    <lineage>
        <taxon>Bacteria</taxon>
        <taxon>Pseudomonadati</taxon>
        <taxon>Pseudomonadota</taxon>
        <taxon>Alphaproteobacteria</taxon>
        <taxon>Rhodospirillales</taxon>
        <taxon>Kiloniellaceae</taxon>
        <taxon>Kiloniella</taxon>
    </lineage>
</organism>
<evidence type="ECO:0000256" key="2">
    <source>
        <dbReference type="ARBA" id="ARBA00022692"/>
    </source>
</evidence>
<dbReference type="GO" id="GO:0016020">
    <property type="term" value="C:membrane"/>
    <property type="evidence" value="ECO:0007669"/>
    <property type="project" value="UniProtKB-SubCell"/>
</dbReference>
<name>A0A0M2RET0_9PROT</name>
<dbReference type="PATRIC" id="fig|1549748.8.peg.1285"/>
<keyword evidence="3 7" id="KW-1133">Transmembrane helix</keyword>
<dbReference type="Pfam" id="PF00226">
    <property type="entry name" value="DnaJ"/>
    <property type="match status" value="1"/>
</dbReference>
<dbReference type="CDD" id="cd06257">
    <property type="entry name" value="DnaJ"/>
    <property type="match status" value="1"/>
</dbReference>
<keyword evidence="10" id="KW-1185">Reference proteome</keyword>
<accession>A0A0M2RET0</accession>
<comment type="subcellular location">
    <subcellularLocation>
        <location evidence="1">Membrane</location>
        <topology evidence="1">Single-pass membrane protein</topology>
    </subcellularLocation>
</comment>
<reference evidence="9 10" key="1">
    <citation type="submission" date="2015-03" db="EMBL/GenBank/DDBJ databases">
        <title>Genome sequence of Kiloniella sp. P1-1, isolated from the gut microflora of Pacific white shrimp, Penaeus vannamei.</title>
        <authorList>
            <person name="Shao Z."/>
            <person name="Wang L."/>
            <person name="Li X."/>
        </authorList>
    </citation>
    <scope>NUCLEOTIDE SEQUENCE [LARGE SCALE GENOMIC DNA]</scope>
    <source>
        <strain evidence="9 10">P1-1</strain>
    </source>
</reference>
<protein>
    <recommendedName>
        <fullName evidence="8">J domain-containing protein</fullName>
    </recommendedName>
</protein>
<proteinExistence type="inferred from homology"/>
<evidence type="ECO:0000313" key="9">
    <source>
        <dbReference type="EMBL" id="KKJ78520.1"/>
    </source>
</evidence>
<keyword evidence="4 7" id="KW-0472">Membrane</keyword>
<dbReference type="Gene3D" id="1.10.287.110">
    <property type="entry name" value="DnaJ domain"/>
    <property type="match status" value="1"/>
</dbReference>
<feature type="domain" description="J" evidence="8">
    <location>
        <begin position="180"/>
        <end position="233"/>
    </location>
</feature>
<dbReference type="InterPro" id="IPR001623">
    <property type="entry name" value="DnaJ_domain"/>
</dbReference>
<dbReference type="Proteomes" id="UP000034491">
    <property type="component" value="Unassembled WGS sequence"/>
</dbReference>
<comment type="similarity">
    <text evidence="5">Belongs to the TIM14 family.</text>
</comment>
<dbReference type="PROSITE" id="PS50076">
    <property type="entry name" value="DNAJ_2"/>
    <property type="match status" value="1"/>
</dbReference>